<evidence type="ECO:0000313" key="4">
    <source>
        <dbReference type="Proteomes" id="UP000186513"/>
    </source>
</evidence>
<organism evidence="3 4">
    <name type="scientific">Chitinimonas taiwanensis DSM 18899</name>
    <dbReference type="NCBI Taxonomy" id="1121279"/>
    <lineage>
        <taxon>Bacteria</taxon>
        <taxon>Pseudomonadati</taxon>
        <taxon>Pseudomonadota</taxon>
        <taxon>Betaproteobacteria</taxon>
        <taxon>Neisseriales</taxon>
        <taxon>Chitinibacteraceae</taxon>
        <taxon>Chitinimonas</taxon>
    </lineage>
</organism>
<dbReference type="CDD" id="cd20707">
    <property type="entry name" value="MIX_III"/>
    <property type="match status" value="1"/>
</dbReference>
<keyword evidence="1" id="KW-0472">Membrane</keyword>
<evidence type="ECO:0000256" key="1">
    <source>
        <dbReference type="SAM" id="Phobius"/>
    </source>
</evidence>
<dbReference type="Pfam" id="PF20249">
    <property type="entry name" value="VasX_N"/>
    <property type="match status" value="1"/>
</dbReference>
<dbReference type="InterPro" id="IPR046864">
    <property type="entry name" value="VasX_N"/>
</dbReference>
<feature type="transmembrane region" description="Helical" evidence="1">
    <location>
        <begin position="760"/>
        <end position="779"/>
    </location>
</feature>
<protein>
    <recommendedName>
        <fullName evidence="2">Toxin VasX N-terminal region domain-containing protein</fullName>
    </recommendedName>
</protein>
<dbReference type="NCBIfam" id="NF041559">
    <property type="entry name" value="BTH_I2691_fam"/>
    <property type="match status" value="1"/>
</dbReference>
<gene>
    <name evidence="3" type="ORF">SAMN02745887_01398</name>
</gene>
<keyword evidence="4" id="KW-1185">Reference proteome</keyword>
<dbReference type="InterPro" id="IPR048126">
    <property type="entry name" value="Toxin_VasX"/>
</dbReference>
<accession>A0A1K2HDV2</accession>
<feature type="transmembrane region" description="Helical" evidence="1">
    <location>
        <begin position="785"/>
        <end position="804"/>
    </location>
</feature>
<dbReference type="OrthoDB" id="8664525at2"/>
<feature type="domain" description="Toxin VasX N-terminal region" evidence="2">
    <location>
        <begin position="11"/>
        <end position="169"/>
    </location>
</feature>
<name>A0A1K2HDV2_9NEIS</name>
<dbReference type="RefSeq" id="WP_139256083.1">
    <property type="nucleotide sequence ID" value="NZ_FPKR01000005.1"/>
</dbReference>
<keyword evidence="1" id="KW-1133">Transmembrane helix</keyword>
<reference evidence="3 4" key="1">
    <citation type="submission" date="2016-11" db="EMBL/GenBank/DDBJ databases">
        <authorList>
            <person name="Jaros S."/>
            <person name="Januszkiewicz K."/>
            <person name="Wedrychowicz H."/>
        </authorList>
    </citation>
    <scope>NUCLEOTIDE SEQUENCE [LARGE SCALE GENOMIC DNA]</scope>
    <source>
        <strain evidence="3 4">DSM 18899</strain>
    </source>
</reference>
<dbReference type="EMBL" id="FPKR01000005">
    <property type="protein sequence ID" value="SFZ74943.1"/>
    <property type="molecule type" value="Genomic_DNA"/>
</dbReference>
<proteinExistence type="predicted"/>
<evidence type="ECO:0000313" key="3">
    <source>
        <dbReference type="EMBL" id="SFZ74943.1"/>
    </source>
</evidence>
<dbReference type="Proteomes" id="UP000186513">
    <property type="component" value="Unassembled WGS sequence"/>
</dbReference>
<dbReference type="AlphaFoldDB" id="A0A1K2HDV2"/>
<dbReference type="STRING" id="1121279.SAMN02745887_01398"/>
<sequence length="841" mass="91693">MSNEKICEKTCDFCAKEGLPILPVRYAIAPDEAKAPKLSGLLEVKDADGKDIPLHGQAHYSTRLLRSGYLYVFDEARKRWDAYFVTAGGYFLPFDLRLPIPAVEKGREPCDAQGHREVASCITISSPKQATKVWMGFSDVEWTPAVLEMHAKPEYRKKHMRVFDVAAWLNTKEAKHATNIGKVAQTVCEYNGLALAQAFAYSPVPFVSRKPKAPLLINTANALSPGKGVVLALNDPAGIAMELSGLMSYRLNQFSNDPKHKRPLAVSNAIASLRQNIEKQGELEELKAAEQIQAQLLGDSYGTILWTESGKKLYEQADDVSAAQLDRARISAWNKYKEKYDEDARANFQKKFDAELRAFDDQKIAPLAVAHAEWMKSKRLAASFQGNFDAKDANSGVVYTECLSLCLGATQDKKACFDLYSEWLDGDLNDKSNLILRALLLNLDNAAEIVTKGTQVSVDPRGLPWDGMIGNVGKAMDHVLAGKPDILGKLITQLLGPFAKKLNSAAESGKLTRALVAAGVIAKSPIVPITVTGKLRDFQAEVLKQLLVARGETIPPHGMKAAIARELQLMEIRGAKLNGSSNKRFMVLIDLDTLKGVPANANQKAMAQALAKALVPVADMEKLELGRWRTSLAKGITRSKTASPFAFGALGAVAQWVALGKLSEDLDKAKKSKKGEFEAGFRYAAGWLAFGGTVAEQLGNALQKVPEVSLKYGKGLAKWAAEWLPRLGKFVGVVGAGIMAIWDVNTGISEWKEGNHGMAGAYFLAAAFGFGGAMVMLWAGAAATVIGLVLVICAILLSILIEFFKDNPLQDWLERSYFGRLENERFSSVDIEMAKLEEVVA</sequence>
<evidence type="ECO:0000259" key="2">
    <source>
        <dbReference type="Pfam" id="PF20249"/>
    </source>
</evidence>
<keyword evidence="1" id="KW-0812">Transmembrane</keyword>